<evidence type="ECO:0000259" key="9">
    <source>
        <dbReference type="Pfam" id="PF12950"/>
    </source>
</evidence>
<keyword evidence="2" id="KW-0489">Methyltransferase</keyword>
<evidence type="ECO:0000256" key="5">
    <source>
        <dbReference type="ARBA" id="ARBA00022747"/>
    </source>
</evidence>
<dbReference type="STRING" id="1192034.CAP_0894"/>
<keyword evidence="6" id="KW-0238">DNA-binding</keyword>
<accession>A0A017SVN1</accession>
<dbReference type="EC" id="2.1.1.72" evidence="1"/>
<dbReference type="InterPro" id="IPR050953">
    <property type="entry name" value="N4_N6_ade-DNA_methylase"/>
</dbReference>
<dbReference type="EMBL" id="ASRX01000114">
    <property type="protein sequence ID" value="EYF00366.1"/>
    <property type="molecule type" value="Genomic_DNA"/>
</dbReference>
<evidence type="ECO:0000313" key="11">
    <source>
        <dbReference type="Proteomes" id="UP000019678"/>
    </source>
</evidence>
<keyword evidence="5" id="KW-0680">Restriction system</keyword>
<organism evidence="10 11">
    <name type="scientific">Chondromyces apiculatus DSM 436</name>
    <dbReference type="NCBI Taxonomy" id="1192034"/>
    <lineage>
        <taxon>Bacteria</taxon>
        <taxon>Pseudomonadati</taxon>
        <taxon>Myxococcota</taxon>
        <taxon>Polyangia</taxon>
        <taxon>Polyangiales</taxon>
        <taxon>Polyangiaceae</taxon>
        <taxon>Chondromyces</taxon>
    </lineage>
</organism>
<comment type="catalytic activity">
    <reaction evidence="7">
        <text>a 2'-deoxyadenosine in DNA + S-adenosyl-L-methionine = an N(6)-methyl-2'-deoxyadenosine in DNA + S-adenosyl-L-homocysteine + H(+)</text>
        <dbReference type="Rhea" id="RHEA:15197"/>
        <dbReference type="Rhea" id="RHEA-COMP:12418"/>
        <dbReference type="Rhea" id="RHEA-COMP:12419"/>
        <dbReference type="ChEBI" id="CHEBI:15378"/>
        <dbReference type="ChEBI" id="CHEBI:57856"/>
        <dbReference type="ChEBI" id="CHEBI:59789"/>
        <dbReference type="ChEBI" id="CHEBI:90615"/>
        <dbReference type="ChEBI" id="CHEBI:90616"/>
        <dbReference type="EC" id="2.1.1.72"/>
    </reaction>
</comment>
<evidence type="ECO:0000256" key="3">
    <source>
        <dbReference type="ARBA" id="ARBA00022679"/>
    </source>
</evidence>
<evidence type="ECO:0000256" key="4">
    <source>
        <dbReference type="ARBA" id="ARBA00022691"/>
    </source>
</evidence>
<dbReference type="PANTHER" id="PTHR33841">
    <property type="entry name" value="DNA METHYLTRANSFERASE YEEA-RELATED"/>
    <property type="match status" value="1"/>
</dbReference>
<dbReference type="GO" id="GO:0006304">
    <property type="term" value="P:DNA modification"/>
    <property type="evidence" value="ECO:0007669"/>
    <property type="project" value="InterPro"/>
</dbReference>
<keyword evidence="3" id="KW-0808">Transferase</keyword>
<dbReference type="Gene3D" id="3.40.50.150">
    <property type="entry name" value="Vaccinia Virus protein VP39"/>
    <property type="match status" value="2"/>
</dbReference>
<evidence type="ECO:0000313" key="10">
    <source>
        <dbReference type="EMBL" id="EYF00366.1"/>
    </source>
</evidence>
<feature type="domain" description="TaqI-like C-terminal specificity" evidence="9">
    <location>
        <begin position="697"/>
        <end position="775"/>
    </location>
</feature>
<dbReference type="GO" id="GO:0009007">
    <property type="term" value="F:site-specific DNA-methyltransferase (adenine-specific) activity"/>
    <property type="evidence" value="ECO:0007669"/>
    <property type="project" value="UniProtKB-EC"/>
</dbReference>
<dbReference type="Proteomes" id="UP000019678">
    <property type="component" value="Unassembled WGS sequence"/>
</dbReference>
<name>A0A017SVN1_9BACT</name>
<keyword evidence="4" id="KW-0949">S-adenosyl-L-methionine</keyword>
<dbReference type="PRINTS" id="PR00507">
    <property type="entry name" value="N12N6MTFRASE"/>
</dbReference>
<feature type="domain" description="Type II methyltransferase M.TaqI-like" evidence="8">
    <location>
        <begin position="296"/>
        <end position="555"/>
    </location>
</feature>
<dbReference type="GO" id="GO:0032259">
    <property type="term" value="P:methylation"/>
    <property type="evidence" value="ECO:0007669"/>
    <property type="project" value="UniProtKB-KW"/>
</dbReference>
<dbReference type="Pfam" id="PF07669">
    <property type="entry name" value="Eco57I"/>
    <property type="match status" value="1"/>
</dbReference>
<evidence type="ECO:0000256" key="2">
    <source>
        <dbReference type="ARBA" id="ARBA00022603"/>
    </source>
</evidence>
<dbReference type="SUPFAM" id="SSF53335">
    <property type="entry name" value="S-adenosyl-L-methionine-dependent methyltransferases"/>
    <property type="match status" value="1"/>
</dbReference>
<reference evidence="10 11" key="1">
    <citation type="submission" date="2013-05" db="EMBL/GenBank/DDBJ databases">
        <title>Genome assembly of Chondromyces apiculatus DSM 436.</title>
        <authorList>
            <person name="Sharma G."/>
            <person name="Khatri I."/>
            <person name="Kaur C."/>
            <person name="Mayilraj S."/>
            <person name="Subramanian S."/>
        </authorList>
    </citation>
    <scope>NUCLEOTIDE SEQUENCE [LARGE SCALE GENOMIC DNA]</scope>
    <source>
        <strain evidence="10 11">DSM 436</strain>
    </source>
</reference>
<dbReference type="PANTHER" id="PTHR33841:SF1">
    <property type="entry name" value="DNA METHYLTRANSFERASE A"/>
    <property type="match status" value="1"/>
</dbReference>
<sequence>MTRRRAGQGGSVAISRPARRLRDQAMAALRELGEAFLRVDAEAGGRTLAGQGEALTRGLTTALLRMLVLLVVERRTPGSAPLLGAPEGAWPRLLALSRALHAGAPEVAGLSLPRGGRLFDPHAHPFLEGRPAKSRGPMPPLADLPPISDAVVSQVLTHLAAGEAQAEDTGPDVDRIGALHEGLLGLEMQPDAAGGFALTSGVARRRAGAHYTSRSMARAIVARTLAPLLAEASTPEALLDLRICDPAMGAGAFLIETCHALAGALLGAWERTGTTPSLASESDLLAHAHALVAQRCLHGVDKDPLAVDIARISLGLLASAQGRPPPFVDHALRSGDAIVGLGPAQIVGLNPRPPRTPASKDAERVAEVAAAIDAAAAEAAAIRRAIRLGAPAASEALARADDLLVPARLLGDAALATFLGVDRRSRARTLAALPAAVARLLAGEPDPDLSARLAALRAQHLPLHWELEFPEVFRDRGGFDAFVGNPPWVAYAGRAAQPIATPLRDLYAALSPAFAGYRTLQGIFVHRAASLLRPGGRLGLVLPTSMSDLAGYDPVRRAHDALCAADEALPDFGDRAFDGVFQPSMGLLSTRRLGPPRPPREGLPSPAWQLARSDIDAVTAGVLERLEAFPRLPAHLFGERGYQTTAADTQKLATRPDEARAVALRAGGDVAPCLRRAPRFYCDPSTFEARFRAAQDWHTVRLLIRQTARFPIAALSDGLAFRNSILAGFADAQYSESFLLAYLNSTPVRWIHYQRQRDARQGMPQVKISHLRALPAPPPDHPAVEALSTLGHLLGARNEGITEAEQATLDSLAAQALSLDDAALALFRAWRAAIQPGVRLTHDAPAPEPDPPLPDPAP</sequence>
<dbReference type="OrthoDB" id="9761012at2"/>
<dbReference type="InterPro" id="IPR029063">
    <property type="entry name" value="SAM-dependent_MTases_sf"/>
</dbReference>
<proteinExistence type="predicted"/>
<dbReference type="InterPro" id="IPR025931">
    <property type="entry name" value="TaqI_C"/>
</dbReference>
<dbReference type="eggNOG" id="COG1002">
    <property type="taxonomic scope" value="Bacteria"/>
</dbReference>
<evidence type="ECO:0000259" key="8">
    <source>
        <dbReference type="Pfam" id="PF07669"/>
    </source>
</evidence>
<evidence type="ECO:0000256" key="7">
    <source>
        <dbReference type="ARBA" id="ARBA00047942"/>
    </source>
</evidence>
<dbReference type="RefSeq" id="WP_156041624.1">
    <property type="nucleotide sequence ID" value="NZ_ASRX01000114.1"/>
</dbReference>
<keyword evidence="11" id="KW-1185">Reference proteome</keyword>
<dbReference type="InterPro" id="IPR011639">
    <property type="entry name" value="MethylTrfase_TaqI-like_dom"/>
</dbReference>
<gene>
    <name evidence="10" type="ORF">CAP_0894</name>
</gene>
<evidence type="ECO:0000256" key="1">
    <source>
        <dbReference type="ARBA" id="ARBA00011900"/>
    </source>
</evidence>
<dbReference type="AlphaFoldDB" id="A0A017SVN1"/>
<dbReference type="Pfam" id="PF12950">
    <property type="entry name" value="TaqI_C"/>
    <property type="match status" value="1"/>
</dbReference>
<evidence type="ECO:0000256" key="6">
    <source>
        <dbReference type="ARBA" id="ARBA00023125"/>
    </source>
</evidence>
<comment type="caution">
    <text evidence="10">The sequence shown here is derived from an EMBL/GenBank/DDBJ whole genome shotgun (WGS) entry which is preliminary data.</text>
</comment>
<dbReference type="eggNOG" id="COG0827">
    <property type="taxonomic scope" value="Bacteria"/>
</dbReference>
<protein>
    <recommendedName>
        <fullName evidence="1">site-specific DNA-methyltransferase (adenine-specific)</fullName>
        <ecNumber evidence="1">2.1.1.72</ecNumber>
    </recommendedName>
</protein>